<dbReference type="Gene3D" id="3.90.182.10">
    <property type="entry name" value="Toxin - Anthrax Protective Antigen,domain 1"/>
    <property type="match status" value="1"/>
</dbReference>
<comment type="subcellular location">
    <subcellularLocation>
        <location evidence="1">Cell outer membrane</location>
    </subcellularLocation>
</comment>
<feature type="region of interest" description="Disordered" evidence="5">
    <location>
        <begin position="206"/>
        <end position="245"/>
    </location>
</feature>
<keyword evidence="6" id="KW-0732">Signal</keyword>
<dbReference type="InterPro" id="IPR006665">
    <property type="entry name" value="OmpA-like"/>
</dbReference>
<evidence type="ECO:0000256" key="4">
    <source>
        <dbReference type="PROSITE-ProRule" id="PRU00473"/>
    </source>
</evidence>
<evidence type="ECO:0000256" key="6">
    <source>
        <dbReference type="SAM" id="SignalP"/>
    </source>
</evidence>
<keyword evidence="10" id="KW-1185">Reference proteome</keyword>
<evidence type="ECO:0000256" key="3">
    <source>
        <dbReference type="ARBA" id="ARBA00023237"/>
    </source>
</evidence>
<feature type="chain" id="PRO_5046187556" evidence="6">
    <location>
        <begin position="35"/>
        <end position="395"/>
    </location>
</feature>
<dbReference type="InterPro" id="IPR036737">
    <property type="entry name" value="OmpA-like_sf"/>
</dbReference>
<dbReference type="InterPro" id="IPR006664">
    <property type="entry name" value="OMP_bac"/>
</dbReference>
<feature type="compositionally biased region" description="Basic residues" evidence="5">
    <location>
        <begin position="385"/>
        <end position="395"/>
    </location>
</feature>
<dbReference type="EMBL" id="JADQDM010000010">
    <property type="protein sequence ID" value="MBF9222910.1"/>
    <property type="molecule type" value="Genomic_DNA"/>
</dbReference>
<dbReference type="SMART" id="SM00758">
    <property type="entry name" value="PA14"/>
    <property type="match status" value="1"/>
</dbReference>
<name>A0ABS0I7F6_9BACT</name>
<dbReference type="Pfam" id="PF00691">
    <property type="entry name" value="OmpA"/>
    <property type="match status" value="1"/>
</dbReference>
<dbReference type="Gene3D" id="3.30.1330.60">
    <property type="entry name" value="OmpA-like domain"/>
    <property type="match status" value="1"/>
</dbReference>
<protein>
    <submittedName>
        <fullName evidence="9">OmpA family protein</fullName>
    </submittedName>
</protein>
<comment type="caution">
    <text evidence="9">The sequence shown here is derived from an EMBL/GenBank/DDBJ whole genome shotgun (WGS) entry which is preliminary data.</text>
</comment>
<feature type="domain" description="OmpA-like" evidence="7">
    <location>
        <begin position="283"/>
        <end position="395"/>
    </location>
</feature>
<dbReference type="InterPro" id="IPR037524">
    <property type="entry name" value="PA14/GLEYA"/>
</dbReference>
<evidence type="ECO:0000313" key="9">
    <source>
        <dbReference type="EMBL" id="MBF9222910.1"/>
    </source>
</evidence>
<dbReference type="PROSITE" id="PS51123">
    <property type="entry name" value="OMPA_2"/>
    <property type="match status" value="1"/>
</dbReference>
<dbReference type="PRINTS" id="PR01021">
    <property type="entry name" value="OMPADOMAIN"/>
</dbReference>
<dbReference type="SUPFAM" id="SSF56988">
    <property type="entry name" value="Anthrax protective antigen"/>
    <property type="match status" value="1"/>
</dbReference>
<dbReference type="PANTHER" id="PTHR30329:SF21">
    <property type="entry name" value="LIPOPROTEIN YIAD-RELATED"/>
    <property type="match status" value="1"/>
</dbReference>
<gene>
    <name evidence="9" type="ORF">I2H31_17530</name>
</gene>
<organism evidence="9 10">
    <name type="scientific">Hymenobacter ruricola</name>
    <dbReference type="NCBI Taxonomy" id="2791023"/>
    <lineage>
        <taxon>Bacteria</taxon>
        <taxon>Pseudomonadati</taxon>
        <taxon>Bacteroidota</taxon>
        <taxon>Cytophagia</taxon>
        <taxon>Cytophagales</taxon>
        <taxon>Hymenobacteraceae</taxon>
        <taxon>Hymenobacter</taxon>
    </lineage>
</organism>
<evidence type="ECO:0000259" key="8">
    <source>
        <dbReference type="PROSITE" id="PS51820"/>
    </source>
</evidence>
<dbReference type="PRINTS" id="PR01023">
    <property type="entry name" value="NAFLGMOTY"/>
</dbReference>
<evidence type="ECO:0000313" key="10">
    <source>
        <dbReference type="Proteomes" id="UP000618931"/>
    </source>
</evidence>
<evidence type="ECO:0000256" key="5">
    <source>
        <dbReference type="SAM" id="MobiDB-lite"/>
    </source>
</evidence>
<feature type="domain" description="PA14" evidence="8">
    <location>
        <begin position="37"/>
        <end position="174"/>
    </location>
</feature>
<dbReference type="CDD" id="cd07185">
    <property type="entry name" value="OmpA_C-like"/>
    <property type="match status" value="1"/>
</dbReference>
<sequence>MKRCGGMARLNFLNYCKQLLFPLLLLLATGPARAQTQAGNGLMAEYYRGTDFTQFMRSRVDATISFDWAHQPPIAGMPAEYFSVRWTGWLRVPTSGRYVFHVTVDDGMRIWLNDRLILDEWRPQPISRFTTSAELKAGEPYKLRVEYFQDILDTRAQLTWERPDVPLAPPPSSWRNLWGLNADDPKPEPIPTQFLFVNNPRPAAARPVPAVPKPPTVAKTPASAKPPVPAPAKATPRPQPPRRVTPATPILAKPAVVSAAPIAPPALVLADSDRTARLATLAVGEAVTLPDLYFDQGQARLLPAVRTALDGLAAILHAQPTLRFEVQGHTDNVGNAELNRQLSQQRAEAVCLYLTAHGAAEGQLRPVGYGGTQPVADNADPAQRPRNRRVALRRL</sequence>
<dbReference type="Pfam" id="PF07691">
    <property type="entry name" value="PA14"/>
    <property type="match status" value="1"/>
</dbReference>
<accession>A0ABS0I7F6</accession>
<evidence type="ECO:0000256" key="2">
    <source>
        <dbReference type="ARBA" id="ARBA00023136"/>
    </source>
</evidence>
<feature type="region of interest" description="Disordered" evidence="5">
    <location>
        <begin position="365"/>
        <end position="395"/>
    </location>
</feature>
<keyword evidence="3" id="KW-0998">Cell outer membrane</keyword>
<evidence type="ECO:0000256" key="1">
    <source>
        <dbReference type="ARBA" id="ARBA00004442"/>
    </source>
</evidence>
<proteinExistence type="predicted"/>
<feature type="signal peptide" evidence="6">
    <location>
        <begin position="1"/>
        <end position="34"/>
    </location>
</feature>
<keyword evidence="2 4" id="KW-0472">Membrane</keyword>
<dbReference type="SUPFAM" id="SSF103088">
    <property type="entry name" value="OmpA-like"/>
    <property type="match status" value="1"/>
</dbReference>
<evidence type="ECO:0000259" key="7">
    <source>
        <dbReference type="PROSITE" id="PS51123"/>
    </source>
</evidence>
<dbReference type="PROSITE" id="PS51820">
    <property type="entry name" value="PA14"/>
    <property type="match status" value="1"/>
</dbReference>
<dbReference type="InterPro" id="IPR050330">
    <property type="entry name" value="Bact_OuterMem_StrucFunc"/>
</dbReference>
<dbReference type="PANTHER" id="PTHR30329">
    <property type="entry name" value="STATOR ELEMENT OF FLAGELLAR MOTOR COMPLEX"/>
    <property type="match status" value="1"/>
</dbReference>
<reference evidence="9 10" key="1">
    <citation type="submission" date="2020-11" db="EMBL/GenBank/DDBJ databases">
        <authorList>
            <person name="Kim M.K."/>
        </authorList>
    </citation>
    <scope>NUCLEOTIDE SEQUENCE [LARGE SCALE GENOMIC DNA]</scope>
    <source>
        <strain evidence="9 10">BT662</strain>
    </source>
</reference>
<dbReference type="InterPro" id="IPR011658">
    <property type="entry name" value="PA14_dom"/>
</dbReference>
<dbReference type="Proteomes" id="UP000618931">
    <property type="component" value="Unassembled WGS sequence"/>
</dbReference>